<dbReference type="InterPro" id="IPR029063">
    <property type="entry name" value="SAM-dependent_MTases_sf"/>
</dbReference>
<dbReference type="CDD" id="cd02440">
    <property type="entry name" value="AdoMet_MTases"/>
    <property type="match status" value="1"/>
</dbReference>
<accession>A0A1Z4N8Z3</accession>
<dbReference type="RefSeq" id="WP_096582186.1">
    <property type="nucleotide sequence ID" value="NZ_CAWNJS010000001.1"/>
</dbReference>
<gene>
    <name evidence="1" type="ORF">NIES37_61690</name>
</gene>
<name>A0A1Z4N8Z3_9CYAN</name>
<dbReference type="SUPFAM" id="SSF53335">
    <property type="entry name" value="S-adenosyl-L-methionine-dependent methyltransferases"/>
    <property type="match status" value="1"/>
</dbReference>
<dbReference type="EMBL" id="AP018248">
    <property type="protein sequence ID" value="BAZ02160.1"/>
    <property type="molecule type" value="Genomic_DNA"/>
</dbReference>
<reference evidence="1 2" key="1">
    <citation type="submission" date="2017-06" db="EMBL/GenBank/DDBJ databases">
        <title>Genome sequencing of cyanobaciteial culture collection at National Institute for Environmental Studies (NIES).</title>
        <authorList>
            <person name="Hirose Y."/>
            <person name="Shimura Y."/>
            <person name="Fujisawa T."/>
            <person name="Nakamura Y."/>
            <person name="Kawachi M."/>
        </authorList>
    </citation>
    <scope>NUCLEOTIDE SEQUENCE [LARGE SCALE GENOMIC DNA]</scope>
    <source>
        <strain evidence="1 2">NIES-37</strain>
    </source>
</reference>
<evidence type="ECO:0008006" key="3">
    <source>
        <dbReference type="Google" id="ProtNLM"/>
    </source>
</evidence>
<dbReference type="Pfam" id="PF13489">
    <property type="entry name" value="Methyltransf_23"/>
    <property type="match status" value="1"/>
</dbReference>
<evidence type="ECO:0000313" key="2">
    <source>
        <dbReference type="Proteomes" id="UP000218785"/>
    </source>
</evidence>
<protein>
    <recommendedName>
        <fullName evidence="3">Methyltransferase domain-containing protein</fullName>
    </recommendedName>
</protein>
<evidence type="ECO:0000313" key="1">
    <source>
        <dbReference type="EMBL" id="BAZ02160.1"/>
    </source>
</evidence>
<keyword evidence="2" id="KW-1185">Reference proteome</keyword>
<proteinExistence type="predicted"/>
<sequence>MQTLKKTEKDYYTKDFYNQLHDYAQESAEVIVPLILKILHCNQVIDVGCGDGTWLKLFQENGVKEILGVDGSYVDENTLLIPKQNFIPYDLKAPLKIDKKFDLAMSLEVAEHLPEDCAELFVNSLVNLSSVVLFSAAIPHQGGDNHINEQWQDYWAEKFRKRDYVAIDYIRPKLWNNSKVAYWYRQNILLFIHSSYLENNHILEKKLKNFIVENSTSLSVIHPVFYLVKIGEINFQDSNKVDLSLPRIQELNKEKISNTTKVKKESGMFSKLKRIINRFKTKN</sequence>
<dbReference type="Proteomes" id="UP000218785">
    <property type="component" value="Chromosome"/>
</dbReference>
<organism evidence="1 2">
    <name type="scientific">Tolypothrix tenuis PCC 7101</name>
    <dbReference type="NCBI Taxonomy" id="231146"/>
    <lineage>
        <taxon>Bacteria</taxon>
        <taxon>Bacillati</taxon>
        <taxon>Cyanobacteriota</taxon>
        <taxon>Cyanophyceae</taxon>
        <taxon>Nostocales</taxon>
        <taxon>Tolypothrichaceae</taxon>
        <taxon>Tolypothrix</taxon>
    </lineage>
</organism>
<dbReference type="Gene3D" id="3.40.50.150">
    <property type="entry name" value="Vaccinia Virus protein VP39"/>
    <property type="match status" value="1"/>
</dbReference>
<dbReference type="KEGG" id="ttq:NIES37_61690"/>
<dbReference type="AlphaFoldDB" id="A0A1Z4N8Z3"/>